<reference evidence="2 3" key="1">
    <citation type="submission" date="2022-09" db="EMBL/GenBank/DDBJ databases">
        <authorList>
            <person name="Han X.L."/>
            <person name="Wang Q."/>
            <person name="Lu T."/>
        </authorList>
    </citation>
    <scope>NUCLEOTIDE SEQUENCE [LARGE SCALE GENOMIC DNA]</scope>
    <source>
        <strain evidence="2 3">WQ 127069</strain>
    </source>
</reference>
<evidence type="ECO:0000256" key="1">
    <source>
        <dbReference type="SAM" id="Coils"/>
    </source>
</evidence>
<name>A0ABT2U7X9_9BACL</name>
<feature type="coiled-coil region" evidence="1">
    <location>
        <begin position="462"/>
        <end position="489"/>
    </location>
</feature>
<keyword evidence="1" id="KW-0175">Coiled coil</keyword>
<evidence type="ECO:0008006" key="4">
    <source>
        <dbReference type="Google" id="ProtNLM"/>
    </source>
</evidence>
<keyword evidence="3" id="KW-1185">Reference proteome</keyword>
<protein>
    <recommendedName>
        <fullName evidence="4">Transcription initiation factor TFIID</fullName>
    </recommendedName>
</protein>
<dbReference type="EMBL" id="JAOQIO010000006">
    <property type="protein sequence ID" value="MCU6790733.1"/>
    <property type="molecule type" value="Genomic_DNA"/>
</dbReference>
<comment type="caution">
    <text evidence="2">The sequence shown here is derived from an EMBL/GenBank/DDBJ whole genome shotgun (WGS) entry which is preliminary data.</text>
</comment>
<evidence type="ECO:0000313" key="2">
    <source>
        <dbReference type="EMBL" id="MCU6790733.1"/>
    </source>
</evidence>
<sequence length="784" mass="90152">MNLREKLLSFANAYSAEMDHTGIDDDELRSINHPIVFVFLGDQSVEALEAVHALNSTKWNNSAGVVYLHIGTKAHAARDNVYGWSLPTSSEDKRSLRPSIHEQFYADESKLLELNVTLRRMNSRISEFGRMYTHLQRLNIAVVTCLDDPSNVLLPEISVLMQTIFGEQFRSVAIDLYGLLEEKAVGEQFALQASLGVSFLRELDMYQSRDYQFDGMLQVTGEGVRLPVVHSPSPLFDVVYLLSDKDERGIFADHGMQGSYETICNLNLLKNRKTMNELDPKHGAYNNQHFKQNATPPDGDGRVYASAGFSKVKRPNPAIALTVLYHMYRHLLERMKGNAELGTGFVQELLDLEPQRWDHDIRSLLPDRERAVAGMFGLLHDNVSLSDLQSMTLRQAESALYGGNAQFFFDTNIVRVLDKAFVDRDFGGGLKKKLDNRIIDHPLYGFYAAYLCSADGVSGNLIHELQEYVKEAAKLLEQGQEELEQLYADRMEDQPFAKVSFWGRITNKTSVKSLSRPLLELIYGMKLDLLLQEMKLKLLKLYLHELENLHERAKPFVARLHQMEKTLQDASRGSISMTSDYLSRNINEYYRHGVEQIVTELENRRGAQVYFEERQMGNVSQLLVQGEDHLLERLIGMARREVFVQPLFQKTFEDELLERANVAASYDNREVLSKEDLFRDLYSTLENEAAIRADVYHSTHKHRYIEKYFFGDYESEFIRYAFAIDQGSRAYKLGCVQEMKHSGIEKLNIMGGFRIEDLMYYRNGKRYYDTYLQNGFVFHSMNNV</sequence>
<dbReference type="Proteomes" id="UP001652445">
    <property type="component" value="Unassembled WGS sequence"/>
</dbReference>
<gene>
    <name evidence="2" type="ORF">OB236_01215</name>
</gene>
<evidence type="ECO:0000313" key="3">
    <source>
        <dbReference type="Proteomes" id="UP001652445"/>
    </source>
</evidence>
<dbReference type="RefSeq" id="WP_262682242.1">
    <property type="nucleotide sequence ID" value="NZ_JAOQIO010000006.1"/>
</dbReference>
<accession>A0ABT2U7X9</accession>
<organism evidence="2 3">
    <name type="scientific">Paenibacillus baimaensis</name>
    <dbReference type="NCBI Taxonomy" id="2982185"/>
    <lineage>
        <taxon>Bacteria</taxon>
        <taxon>Bacillati</taxon>
        <taxon>Bacillota</taxon>
        <taxon>Bacilli</taxon>
        <taxon>Bacillales</taxon>
        <taxon>Paenibacillaceae</taxon>
        <taxon>Paenibacillus</taxon>
    </lineage>
</organism>
<proteinExistence type="predicted"/>